<dbReference type="STRING" id="436010.A0A166DC48"/>
<dbReference type="InterPro" id="IPR011333">
    <property type="entry name" value="SKP1/BTB/POZ_sf"/>
</dbReference>
<feature type="compositionally biased region" description="Polar residues" evidence="1">
    <location>
        <begin position="1"/>
        <end position="12"/>
    </location>
</feature>
<reference evidence="3 4" key="1">
    <citation type="journal article" date="2016" name="Mol. Biol. Evol.">
        <title>Comparative Genomics of Early-Diverging Mushroom-Forming Fungi Provides Insights into the Origins of Lignocellulose Decay Capabilities.</title>
        <authorList>
            <person name="Nagy L.G."/>
            <person name="Riley R."/>
            <person name="Tritt A."/>
            <person name="Adam C."/>
            <person name="Daum C."/>
            <person name="Floudas D."/>
            <person name="Sun H."/>
            <person name="Yadav J.S."/>
            <person name="Pangilinan J."/>
            <person name="Larsson K.H."/>
            <person name="Matsuura K."/>
            <person name="Barry K."/>
            <person name="Labutti K."/>
            <person name="Kuo R."/>
            <person name="Ohm R.A."/>
            <person name="Bhattacharya S.S."/>
            <person name="Shirouzu T."/>
            <person name="Yoshinaga Y."/>
            <person name="Martin F.M."/>
            <person name="Grigoriev I.V."/>
            <person name="Hibbett D.S."/>
        </authorList>
    </citation>
    <scope>NUCLEOTIDE SEQUENCE [LARGE SCALE GENOMIC DNA]</scope>
    <source>
        <strain evidence="3 4">CBS 109695</strain>
    </source>
</reference>
<evidence type="ECO:0000313" key="3">
    <source>
        <dbReference type="EMBL" id="KZP14548.1"/>
    </source>
</evidence>
<gene>
    <name evidence="3" type="ORF">FIBSPDRAFT_796694</name>
</gene>
<feature type="domain" description="BTB" evidence="2">
    <location>
        <begin position="34"/>
        <end position="63"/>
    </location>
</feature>
<sequence length="335" mass="38382">MSTADQTTPESSVSDDEMQESVDPVRSDIWYDDGNVVLQADGTQFKVHKSILAQSSSVFNDMFGFPQPPSAGTDLDHLVEGCPVVHLSDSAEEVRYMLQAVFQQEHLSFGENMSFPVLSALLYLGRKYDIRKLEMEARRRLYFRFPMTLDDRDVQFSDIGFDLPETDPWFELCKLARRAGLLSILPHVFYYCCKVHTVGDIKNGWERDGSLRTFPIQEKLTFLAGREAIFKAQAETTYECFRDPESLSDCCTAHPECNVARHFFFIDTFTPIPYTAGLDYWDEDSLRLDGELCDECAEVASARHQAGRKDFWEQLPGMFDLPPWEELLKERGDLL</sequence>
<feature type="region of interest" description="Disordered" evidence="1">
    <location>
        <begin position="1"/>
        <end position="22"/>
    </location>
</feature>
<accession>A0A166DC48</accession>
<dbReference type="SUPFAM" id="SSF54695">
    <property type="entry name" value="POZ domain"/>
    <property type="match status" value="1"/>
</dbReference>
<dbReference type="AlphaFoldDB" id="A0A166DC48"/>
<dbReference type="EMBL" id="KV417616">
    <property type="protein sequence ID" value="KZP14548.1"/>
    <property type="molecule type" value="Genomic_DNA"/>
</dbReference>
<dbReference type="Pfam" id="PF00651">
    <property type="entry name" value="BTB"/>
    <property type="match status" value="1"/>
</dbReference>
<evidence type="ECO:0000256" key="1">
    <source>
        <dbReference type="SAM" id="MobiDB-lite"/>
    </source>
</evidence>
<protein>
    <recommendedName>
        <fullName evidence="2">BTB domain-containing protein</fullName>
    </recommendedName>
</protein>
<dbReference type="CDD" id="cd18186">
    <property type="entry name" value="BTB_POZ_ZBTB_KLHL-like"/>
    <property type="match status" value="1"/>
</dbReference>
<dbReference type="InterPro" id="IPR000210">
    <property type="entry name" value="BTB/POZ_dom"/>
</dbReference>
<organism evidence="3 4">
    <name type="scientific">Athelia psychrophila</name>
    <dbReference type="NCBI Taxonomy" id="1759441"/>
    <lineage>
        <taxon>Eukaryota</taxon>
        <taxon>Fungi</taxon>
        <taxon>Dikarya</taxon>
        <taxon>Basidiomycota</taxon>
        <taxon>Agaricomycotina</taxon>
        <taxon>Agaricomycetes</taxon>
        <taxon>Agaricomycetidae</taxon>
        <taxon>Atheliales</taxon>
        <taxon>Atheliaceae</taxon>
        <taxon>Athelia</taxon>
    </lineage>
</organism>
<evidence type="ECO:0000259" key="2">
    <source>
        <dbReference type="PROSITE" id="PS50097"/>
    </source>
</evidence>
<keyword evidence="4" id="KW-1185">Reference proteome</keyword>
<dbReference type="OrthoDB" id="3217871at2759"/>
<dbReference type="Gene3D" id="3.30.710.10">
    <property type="entry name" value="Potassium Channel Kv1.1, Chain A"/>
    <property type="match status" value="1"/>
</dbReference>
<name>A0A166DC48_9AGAM</name>
<dbReference type="Proteomes" id="UP000076532">
    <property type="component" value="Unassembled WGS sequence"/>
</dbReference>
<dbReference type="SMART" id="SM00225">
    <property type="entry name" value="BTB"/>
    <property type="match status" value="1"/>
</dbReference>
<dbReference type="PROSITE" id="PS50097">
    <property type="entry name" value="BTB"/>
    <property type="match status" value="1"/>
</dbReference>
<evidence type="ECO:0000313" key="4">
    <source>
        <dbReference type="Proteomes" id="UP000076532"/>
    </source>
</evidence>
<proteinExistence type="predicted"/>